<name>A0A1G2A8W1_9BACT</name>
<dbReference type="EMBL" id="MHJU01000031">
    <property type="protein sequence ID" value="OGY72507.1"/>
    <property type="molecule type" value="Genomic_DNA"/>
</dbReference>
<proteinExistence type="predicted"/>
<evidence type="ECO:0000313" key="3">
    <source>
        <dbReference type="Proteomes" id="UP000178315"/>
    </source>
</evidence>
<keyword evidence="1" id="KW-0472">Membrane</keyword>
<sequence length="127" mass="13906">MPAKKELKNKNKRNDVARVLGFLALFFVSALVGVAIGIVVTQAIKRFALVAPQNAETIAQASAGKVLGEKEFQIAQTPPLSLTAPKPHTQRAPPARASIRVFTSRKTHCHTSKTKSRLILKWNIKNL</sequence>
<reference evidence="2 3" key="1">
    <citation type="journal article" date="2016" name="Nat. Commun.">
        <title>Thousands of microbial genomes shed light on interconnected biogeochemical processes in an aquifer system.</title>
        <authorList>
            <person name="Anantharaman K."/>
            <person name="Brown C.T."/>
            <person name="Hug L.A."/>
            <person name="Sharon I."/>
            <person name="Castelle C.J."/>
            <person name="Probst A.J."/>
            <person name="Thomas B.C."/>
            <person name="Singh A."/>
            <person name="Wilkins M.J."/>
            <person name="Karaoz U."/>
            <person name="Brodie E.L."/>
            <person name="Williams K.H."/>
            <person name="Hubbard S.S."/>
            <person name="Banfield J.F."/>
        </authorList>
    </citation>
    <scope>NUCLEOTIDE SEQUENCE [LARGE SCALE GENOMIC DNA]</scope>
</reference>
<protein>
    <submittedName>
        <fullName evidence="2">Uncharacterized protein</fullName>
    </submittedName>
</protein>
<keyword evidence="1" id="KW-1133">Transmembrane helix</keyword>
<feature type="transmembrane region" description="Helical" evidence="1">
    <location>
        <begin position="20"/>
        <end position="44"/>
    </location>
</feature>
<organism evidence="2 3">
    <name type="scientific">Candidatus Jacksonbacteria bacterium RIFCSPLOWO2_02_FULL_44_20</name>
    <dbReference type="NCBI Taxonomy" id="1798460"/>
    <lineage>
        <taxon>Bacteria</taxon>
        <taxon>Candidatus Jacksoniibacteriota</taxon>
    </lineage>
</organism>
<evidence type="ECO:0000256" key="1">
    <source>
        <dbReference type="SAM" id="Phobius"/>
    </source>
</evidence>
<gene>
    <name evidence="2" type="ORF">A3H61_01545</name>
</gene>
<dbReference type="AlphaFoldDB" id="A0A1G2A8W1"/>
<dbReference type="Proteomes" id="UP000178315">
    <property type="component" value="Unassembled WGS sequence"/>
</dbReference>
<evidence type="ECO:0000313" key="2">
    <source>
        <dbReference type="EMBL" id="OGY72507.1"/>
    </source>
</evidence>
<keyword evidence="1" id="KW-0812">Transmembrane</keyword>
<comment type="caution">
    <text evidence="2">The sequence shown here is derived from an EMBL/GenBank/DDBJ whole genome shotgun (WGS) entry which is preliminary data.</text>
</comment>
<accession>A0A1G2A8W1</accession>